<dbReference type="Proteomes" id="UP000232188">
    <property type="component" value="Unassembled WGS sequence"/>
</dbReference>
<dbReference type="SUPFAM" id="SSF52058">
    <property type="entry name" value="L domain-like"/>
    <property type="match status" value="1"/>
</dbReference>
<comment type="caution">
    <text evidence="1">The sequence shown here is derived from an EMBL/GenBank/DDBJ whole genome shotgun (WGS) entry which is preliminary data.</text>
</comment>
<reference evidence="3 4" key="1">
    <citation type="submission" date="2017-07" db="EMBL/GenBank/DDBJ databases">
        <title>Leptospira spp. isolated from tropical soils.</title>
        <authorList>
            <person name="Thibeaux R."/>
            <person name="Iraola G."/>
            <person name="Ferres I."/>
            <person name="Bierque E."/>
            <person name="Girault D."/>
            <person name="Soupe-Gilbert M.-E."/>
            <person name="Picardeau M."/>
            <person name="Goarant C."/>
        </authorList>
    </citation>
    <scope>NUCLEOTIDE SEQUENCE [LARGE SCALE GENOMIC DNA]</scope>
    <source>
        <strain evidence="1 4">FH2-B-C1</strain>
        <strain evidence="2 3">FH2-B-D1</strain>
    </source>
</reference>
<dbReference type="RefSeq" id="WP_100785232.1">
    <property type="nucleotide sequence ID" value="NZ_NPDU01000022.1"/>
</dbReference>
<dbReference type="Proteomes" id="UP000232149">
    <property type="component" value="Unassembled WGS sequence"/>
</dbReference>
<evidence type="ECO:0000313" key="4">
    <source>
        <dbReference type="Proteomes" id="UP000232188"/>
    </source>
</evidence>
<dbReference type="Gene3D" id="3.80.10.10">
    <property type="entry name" value="Ribonuclease Inhibitor"/>
    <property type="match status" value="1"/>
</dbReference>
<dbReference type="AlphaFoldDB" id="A0A2M9YR10"/>
<sequence>MQTKIFWEEAFKNCFQSGVLDKEKFGKCDSWLNLTNDIVEEVDLEPLKFLKNLKELHLLCPKLANKKYISKLESLRSICLNSSSLNQEDLRLLVECKQLKRIHICNMHVSKIDLLNGLPKLIDLDLFKISGLSALELSSLSNIKKLSLSSCDLGDLSDLSKMRKLKELSFSNMELDNLEFLKDLSLSKFESESEALNEDGLRHLSKMSGLKELLYPLSDFEFLKGSKKLESILIDGNKKVNIRALSHFPIKMVDIHFKMDDIDYAESVAVVHKIKAEVRGIHPNCQFELTRKYISKAVAQRF</sequence>
<organism evidence="1 4">
    <name type="scientific">Leptospira adleri</name>
    <dbReference type="NCBI Taxonomy" id="2023186"/>
    <lineage>
        <taxon>Bacteria</taxon>
        <taxon>Pseudomonadati</taxon>
        <taxon>Spirochaetota</taxon>
        <taxon>Spirochaetia</taxon>
        <taxon>Leptospirales</taxon>
        <taxon>Leptospiraceae</taxon>
        <taxon>Leptospira</taxon>
    </lineage>
</organism>
<keyword evidence="3" id="KW-1185">Reference proteome</keyword>
<accession>A0A2M9YR10</accession>
<evidence type="ECO:0000313" key="3">
    <source>
        <dbReference type="Proteomes" id="UP000232149"/>
    </source>
</evidence>
<gene>
    <name evidence="2" type="ORF">CH376_10345</name>
    <name evidence="1" type="ORF">CH380_08140</name>
</gene>
<dbReference type="EMBL" id="NPDV01000005">
    <property type="protein sequence ID" value="PJZ53957.1"/>
    <property type="molecule type" value="Genomic_DNA"/>
</dbReference>
<name>A0A2M9YR10_9LEPT</name>
<dbReference type="EMBL" id="NPDU01000022">
    <property type="protein sequence ID" value="PJZ62045.1"/>
    <property type="molecule type" value="Genomic_DNA"/>
</dbReference>
<evidence type="ECO:0000313" key="2">
    <source>
        <dbReference type="EMBL" id="PJZ62045.1"/>
    </source>
</evidence>
<protein>
    <recommendedName>
        <fullName evidence="5">Leucine-rich repeat domain-containing protein</fullName>
    </recommendedName>
</protein>
<evidence type="ECO:0008006" key="5">
    <source>
        <dbReference type="Google" id="ProtNLM"/>
    </source>
</evidence>
<evidence type="ECO:0000313" key="1">
    <source>
        <dbReference type="EMBL" id="PJZ53957.1"/>
    </source>
</evidence>
<proteinExistence type="predicted"/>
<dbReference type="InterPro" id="IPR032675">
    <property type="entry name" value="LRR_dom_sf"/>
</dbReference>